<name>A0A5B7GL89_PORTR</name>
<organism evidence="2 3">
    <name type="scientific">Portunus trituberculatus</name>
    <name type="common">Swimming crab</name>
    <name type="synonym">Neptunus trituberculatus</name>
    <dbReference type="NCBI Taxonomy" id="210409"/>
    <lineage>
        <taxon>Eukaryota</taxon>
        <taxon>Metazoa</taxon>
        <taxon>Ecdysozoa</taxon>
        <taxon>Arthropoda</taxon>
        <taxon>Crustacea</taxon>
        <taxon>Multicrustacea</taxon>
        <taxon>Malacostraca</taxon>
        <taxon>Eumalacostraca</taxon>
        <taxon>Eucarida</taxon>
        <taxon>Decapoda</taxon>
        <taxon>Pleocyemata</taxon>
        <taxon>Brachyura</taxon>
        <taxon>Eubrachyura</taxon>
        <taxon>Portunoidea</taxon>
        <taxon>Portunidae</taxon>
        <taxon>Portuninae</taxon>
        <taxon>Portunus</taxon>
    </lineage>
</organism>
<keyword evidence="3" id="KW-1185">Reference proteome</keyword>
<feature type="region of interest" description="Disordered" evidence="1">
    <location>
        <begin position="1"/>
        <end position="38"/>
    </location>
</feature>
<accession>A0A5B7GL89</accession>
<dbReference type="EMBL" id="VSRR010016841">
    <property type="protein sequence ID" value="MPC59752.1"/>
    <property type="molecule type" value="Genomic_DNA"/>
</dbReference>
<evidence type="ECO:0000313" key="2">
    <source>
        <dbReference type="EMBL" id="MPC59752.1"/>
    </source>
</evidence>
<evidence type="ECO:0000313" key="3">
    <source>
        <dbReference type="Proteomes" id="UP000324222"/>
    </source>
</evidence>
<comment type="caution">
    <text evidence="2">The sequence shown here is derived from an EMBL/GenBank/DDBJ whole genome shotgun (WGS) entry which is preliminary data.</text>
</comment>
<sequence length="70" mass="7634">MLRILEHFGRSGGKESFQRSQERYHQKHSGTRGQPLGTPAKQITLTLSAAGAAFAHGTGLLKVLRFLICA</sequence>
<feature type="compositionally biased region" description="Basic and acidic residues" evidence="1">
    <location>
        <begin position="1"/>
        <end position="24"/>
    </location>
</feature>
<gene>
    <name evidence="2" type="ORF">E2C01_053780</name>
</gene>
<dbReference type="Proteomes" id="UP000324222">
    <property type="component" value="Unassembled WGS sequence"/>
</dbReference>
<protein>
    <submittedName>
        <fullName evidence="2">Uncharacterized protein</fullName>
    </submittedName>
</protein>
<proteinExistence type="predicted"/>
<evidence type="ECO:0000256" key="1">
    <source>
        <dbReference type="SAM" id="MobiDB-lite"/>
    </source>
</evidence>
<reference evidence="2 3" key="1">
    <citation type="submission" date="2019-05" db="EMBL/GenBank/DDBJ databases">
        <title>Another draft genome of Portunus trituberculatus and its Hox gene families provides insights of decapod evolution.</title>
        <authorList>
            <person name="Jeong J.-H."/>
            <person name="Song I."/>
            <person name="Kim S."/>
            <person name="Choi T."/>
            <person name="Kim D."/>
            <person name="Ryu S."/>
            <person name="Kim W."/>
        </authorList>
    </citation>
    <scope>NUCLEOTIDE SEQUENCE [LARGE SCALE GENOMIC DNA]</scope>
    <source>
        <tissue evidence="2">Muscle</tissue>
    </source>
</reference>
<dbReference type="AlphaFoldDB" id="A0A5B7GL89"/>